<gene>
    <name evidence="2" type="ORF">SAMN05421769_1285</name>
</gene>
<keyword evidence="1" id="KW-0472">Membrane</keyword>
<keyword evidence="1" id="KW-1133">Transmembrane helix</keyword>
<feature type="transmembrane region" description="Helical" evidence="1">
    <location>
        <begin position="12"/>
        <end position="30"/>
    </location>
</feature>
<keyword evidence="3" id="KW-1185">Reference proteome</keyword>
<name>A0A1N6FGD4_9FLAO</name>
<dbReference type="RefSeq" id="WP_074229454.1">
    <property type="nucleotide sequence ID" value="NZ_CP177162.1"/>
</dbReference>
<organism evidence="2 3">
    <name type="scientific">Chryseobacterium scophthalmum</name>
    <dbReference type="NCBI Taxonomy" id="59733"/>
    <lineage>
        <taxon>Bacteria</taxon>
        <taxon>Pseudomonadati</taxon>
        <taxon>Bacteroidota</taxon>
        <taxon>Flavobacteriia</taxon>
        <taxon>Flavobacteriales</taxon>
        <taxon>Weeksellaceae</taxon>
        <taxon>Chryseobacterium group</taxon>
        <taxon>Chryseobacterium</taxon>
    </lineage>
</organism>
<evidence type="ECO:0000313" key="2">
    <source>
        <dbReference type="EMBL" id="SIN94348.1"/>
    </source>
</evidence>
<dbReference type="EMBL" id="FSRQ01000001">
    <property type="protein sequence ID" value="SIN94348.1"/>
    <property type="molecule type" value="Genomic_DNA"/>
</dbReference>
<feature type="transmembrane region" description="Helical" evidence="1">
    <location>
        <begin position="36"/>
        <end position="55"/>
    </location>
</feature>
<keyword evidence="1" id="KW-0812">Transmembrane</keyword>
<feature type="transmembrane region" description="Helical" evidence="1">
    <location>
        <begin position="91"/>
        <end position="118"/>
    </location>
</feature>
<sequence length="128" mass="15012">MKTFIKYDYYTQMFVALSFIILLITDIAVFEKGYSWLGYFLMAAFHTVSFLIRMFSKDYSKSTEFKIYSFISLTILISLLLIMIFDDIDWVTNFIGLILMFGIPLTPILAICYLIIIYKDYHGLVQNS</sequence>
<accession>A0A1N6FGD4</accession>
<dbReference type="AlphaFoldDB" id="A0A1N6FGD4"/>
<dbReference type="OrthoDB" id="1270942at2"/>
<proteinExistence type="predicted"/>
<evidence type="ECO:0000256" key="1">
    <source>
        <dbReference type="SAM" id="Phobius"/>
    </source>
</evidence>
<dbReference type="Proteomes" id="UP000184782">
    <property type="component" value="Unassembled WGS sequence"/>
</dbReference>
<evidence type="ECO:0000313" key="3">
    <source>
        <dbReference type="Proteomes" id="UP000184782"/>
    </source>
</evidence>
<feature type="transmembrane region" description="Helical" evidence="1">
    <location>
        <begin position="67"/>
        <end position="85"/>
    </location>
</feature>
<dbReference type="STRING" id="59733.SAMN05421769_1285"/>
<protein>
    <submittedName>
        <fullName evidence="2">Uncharacterized protein</fullName>
    </submittedName>
</protein>
<reference evidence="3" key="1">
    <citation type="submission" date="2016-12" db="EMBL/GenBank/DDBJ databases">
        <authorList>
            <person name="Varghese N."/>
            <person name="Submissions S."/>
        </authorList>
    </citation>
    <scope>NUCLEOTIDE SEQUENCE [LARGE SCALE GENOMIC DNA]</scope>
    <source>
        <strain evidence="3">DSM 16779</strain>
    </source>
</reference>